<evidence type="ECO:0000256" key="3">
    <source>
        <dbReference type="ARBA" id="ARBA00022692"/>
    </source>
</evidence>
<gene>
    <name evidence="8" type="ORF">AB1207_21665</name>
</gene>
<protein>
    <submittedName>
        <fullName evidence="8">Cytochrome c oxidase assembly protein</fullName>
    </submittedName>
</protein>
<dbReference type="Proteomes" id="UP001555826">
    <property type="component" value="Unassembled WGS sequence"/>
</dbReference>
<accession>A0ABV3PCL2</accession>
<sequence length="267" mass="27582">MTWTALLVPAVLLPAAYLGAEHVLHRRGDAWPVTRSGAALAAGALLAVTALWPGSGDLRVAETVRHLLATMAAPVLFALSGPVALTLRVLRSRPRRALVRLLHGRWARAVTWWPVATVLAASGAPLFYLAPVPHGLHAPLMVHMALASWLLATVVAGPDPARGRPGTVTSTLALLVVAAVHGITAKLCSAAGAGPAAELLFVGGDVVEVGTAVAVWSRWYRRTAPRAARSTRGTVTDVRTGCLQAGPGNGGQGAQQGSACRHPVRGG</sequence>
<feature type="transmembrane region" description="Helical" evidence="7">
    <location>
        <begin position="168"/>
        <end position="193"/>
    </location>
</feature>
<reference evidence="8 9" key="1">
    <citation type="submission" date="2024-07" db="EMBL/GenBank/DDBJ databases">
        <authorList>
            <person name="Thanompreechachai J."/>
            <person name="Duangmal K."/>
        </authorList>
    </citation>
    <scope>NUCLEOTIDE SEQUENCE [LARGE SCALE GENOMIC DNA]</scope>
    <source>
        <strain evidence="8 9">KCTC 19886</strain>
    </source>
</reference>
<name>A0ABV3PCL2_9ACTN</name>
<feature type="transmembrane region" description="Helical" evidence="7">
    <location>
        <begin position="6"/>
        <end position="24"/>
    </location>
</feature>
<feature type="region of interest" description="Disordered" evidence="6">
    <location>
        <begin position="239"/>
        <end position="267"/>
    </location>
</feature>
<comment type="caution">
    <text evidence="8">The sequence shown here is derived from an EMBL/GenBank/DDBJ whole genome shotgun (WGS) entry which is preliminary data.</text>
</comment>
<keyword evidence="5 7" id="KW-0472">Membrane</keyword>
<evidence type="ECO:0000256" key="4">
    <source>
        <dbReference type="ARBA" id="ARBA00022989"/>
    </source>
</evidence>
<feature type="transmembrane region" description="Helical" evidence="7">
    <location>
        <begin position="110"/>
        <end position="130"/>
    </location>
</feature>
<dbReference type="InterPro" id="IPR019108">
    <property type="entry name" value="Caa3_assmbl_CtaG-rel"/>
</dbReference>
<keyword evidence="2" id="KW-1003">Cell membrane</keyword>
<organism evidence="8 9">
    <name type="scientific">Kineococcus endophyticus</name>
    <dbReference type="NCBI Taxonomy" id="1181883"/>
    <lineage>
        <taxon>Bacteria</taxon>
        <taxon>Bacillati</taxon>
        <taxon>Actinomycetota</taxon>
        <taxon>Actinomycetes</taxon>
        <taxon>Kineosporiales</taxon>
        <taxon>Kineosporiaceae</taxon>
        <taxon>Kineococcus</taxon>
    </lineage>
</organism>
<evidence type="ECO:0000256" key="6">
    <source>
        <dbReference type="SAM" id="MobiDB-lite"/>
    </source>
</evidence>
<proteinExistence type="predicted"/>
<feature type="transmembrane region" description="Helical" evidence="7">
    <location>
        <begin position="67"/>
        <end position="90"/>
    </location>
</feature>
<evidence type="ECO:0000256" key="2">
    <source>
        <dbReference type="ARBA" id="ARBA00022475"/>
    </source>
</evidence>
<dbReference type="RefSeq" id="WP_367640669.1">
    <property type="nucleotide sequence ID" value="NZ_JBFNQN010000017.1"/>
</dbReference>
<feature type="transmembrane region" description="Helical" evidence="7">
    <location>
        <begin position="36"/>
        <end position="55"/>
    </location>
</feature>
<dbReference type="EMBL" id="JBFNQN010000017">
    <property type="protein sequence ID" value="MEW9267365.1"/>
    <property type="molecule type" value="Genomic_DNA"/>
</dbReference>
<keyword evidence="4 7" id="KW-1133">Transmembrane helix</keyword>
<keyword evidence="3 7" id="KW-0812">Transmembrane</keyword>
<dbReference type="Pfam" id="PF09678">
    <property type="entry name" value="Caa3_CtaG"/>
    <property type="match status" value="1"/>
</dbReference>
<evidence type="ECO:0000256" key="5">
    <source>
        <dbReference type="ARBA" id="ARBA00023136"/>
    </source>
</evidence>
<keyword evidence="9" id="KW-1185">Reference proteome</keyword>
<evidence type="ECO:0000256" key="7">
    <source>
        <dbReference type="SAM" id="Phobius"/>
    </source>
</evidence>
<evidence type="ECO:0000256" key="1">
    <source>
        <dbReference type="ARBA" id="ARBA00004651"/>
    </source>
</evidence>
<feature type="transmembrane region" description="Helical" evidence="7">
    <location>
        <begin position="199"/>
        <end position="220"/>
    </location>
</feature>
<evidence type="ECO:0000313" key="9">
    <source>
        <dbReference type="Proteomes" id="UP001555826"/>
    </source>
</evidence>
<comment type="subcellular location">
    <subcellularLocation>
        <location evidence="1">Cell membrane</location>
        <topology evidence="1">Multi-pass membrane protein</topology>
    </subcellularLocation>
</comment>
<evidence type="ECO:0000313" key="8">
    <source>
        <dbReference type="EMBL" id="MEW9267365.1"/>
    </source>
</evidence>
<feature type="transmembrane region" description="Helical" evidence="7">
    <location>
        <begin position="136"/>
        <end position="156"/>
    </location>
</feature>